<proteinExistence type="predicted"/>
<accession>A0A5P6A696</accession>
<dbReference type="InterPro" id="IPR006633">
    <property type="entry name" value="Carb-bd_sugar_hydrolysis-dom"/>
</dbReference>
<organism evidence="3">
    <name type="scientific">Bacillus amyloliquefaciens</name>
    <name type="common">Bacillus velezensis</name>
    <dbReference type="NCBI Taxonomy" id="1390"/>
    <lineage>
        <taxon>Bacteria</taxon>
        <taxon>Bacillati</taxon>
        <taxon>Bacillota</taxon>
        <taxon>Bacilli</taxon>
        <taxon>Bacillales</taxon>
        <taxon>Bacillaceae</taxon>
        <taxon>Bacillus</taxon>
        <taxon>Bacillus amyloliquefaciens group</taxon>
    </lineage>
</organism>
<gene>
    <name evidence="4" type="ORF">H2O1_2789</name>
    <name evidence="3" type="ORF">TSBSO38_1708</name>
</gene>
<reference evidence="3" key="1">
    <citation type="submission" date="2019-02" db="EMBL/GenBank/DDBJ databases">
        <title>Surfactin genes in AB2.0 and TSBSO3.8 strains.</title>
        <authorList>
            <person name="Seldin L."/>
        </authorList>
    </citation>
    <scope>NUCLEOTIDE SEQUENCE</scope>
    <source>
        <strain evidence="3">TSBSO3.8</strain>
    </source>
</reference>
<dbReference type="InterPro" id="IPR051550">
    <property type="entry name" value="SCF-Subunits/Alg-Epimerases"/>
</dbReference>
<evidence type="ECO:0000313" key="3">
    <source>
        <dbReference type="EMBL" id="QFG70466.1"/>
    </source>
</evidence>
<dbReference type="SMART" id="SM00710">
    <property type="entry name" value="PbH1"/>
    <property type="match status" value="12"/>
</dbReference>
<protein>
    <recommendedName>
        <fullName evidence="2">Carbohydrate-binding/sugar hydrolysis domain-containing protein</fullName>
    </recommendedName>
</protein>
<dbReference type="Pfam" id="PF13229">
    <property type="entry name" value="Beta_helix"/>
    <property type="match status" value="2"/>
</dbReference>
<sequence>MTIREEGGDYHLPNRILDITDCGVEVDGKTDVTGAINQCLAKAVSEGCHTVFFPPGTYKINGTLGGDSSQPFRNAGINVPSHLTIVLDPECTIKVAPNSSWGYSAFYIGRRENVTITGGRIIGERDEHTYTNVPLRSTHEWGFGICIEGSSNVLIENVKISDFTGDGIIVSPLGLKTNSDYETSEQVTIRRCEIRQSRRNNISITGCNTVTVEECVIEDAGQGNGTAPKFGIDIESYGEGDIDYEEALHITVRNNFFSGNAASSVTNFNGYHVLIEGNHSDNTISYGYGAHTVISGNVFFRSDGGSRTAVAGQGVSQGQDSSNAVISNNLITGFSTGIDVRGKSVLVTHNKISQFENTGISVYQAEDVTVDGNVIENGRSETRRSTGMRATLSENAVFMNNTLNQVTDGISMSAGNITVKQNVLKSFSRGIWVTGGNAVIEGNTLIPNAYQGAAESYAVSVTNDARAVIKGNLFKSYKNYPIFSSTSSGTSVISNRFESSPLIVTVYLNSGTHEVIDNTLTINRTAGSPIGIYLNGTSNSLVSGNTINNLSAASASAIQTNSSASTKIIGNRIIRGVIVKHATDTDSGNIVI</sequence>
<dbReference type="InterPro" id="IPR011050">
    <property type="entry name" value="Pectin_lyase_fold/virulence"/>
</dbReference>
<evidence type="ECO:0000313" key="4">
    <source>
        <dbReference type="EMBL" id="QFG70509.1"/>
    </source>
</evidence>
<dbReference type="PANTHER" id="PTHR22990">
    <property type="entry name" value="F-BOX ONLY PROTEIN"/>
    <property type="match status" value="1"/>
</dbReference>
<name>A0A5P6A696_BACAM</name>
<evidence type="ECO:0000256" key="1">
    <source>
        <dbReference type="ARBA" id="ARBA00022737"/>
    </source>
</evidence>
<dbReference type="PANTHER" id="PTHR22990:SF15">
    <property type="entry name" value="F-BOX ONLY PROTEIN 10"/>
    <property type="match status" value="1"/>
</dbReference>
<dbReference type="AlphaFoldDB" id="A0A5P6A696"/>
<dbReference type="SUPFAM" id="SSF51126">
    <property type="entry name" value="Pectin lyase-like"/>
    <property type="match status" value="3"/>
</dbReference>
<dbReference type="Gene3D" id="2.160.20.10">
    <property type="entry name" value="Single-stranded right-handed beta-helix, Pectin lyase-like"/>
    <property type="match status" value="3"/>
</dbReference>
<evidence type="ECO:0000259" key="2">
    <source>
        <dbReference type="SMART" id="SM00722"/>
    </source>
</evidence>
<dbReference type="InterPro" id="IPR006626">
    <property type="entry name" value="PbH1"/>
</dbReference>
<keyword evidence="1" id="KW-0677">Repeat</keyword>
<dbReference type="InterPro" id="IPR039448">
    <property type="entry name" value="Beta_helix"/>
</dbReference>
<dbReference type="InterPro" id="IPR012334">
    <property type="entry name" value="Pectin_lyas_fold"/>
</dbReference>
<dbReference type="EMBL" id="MK570509">
    <property type="protein sequence ID" value="QFG70509.1"/>
    <property type="molecule type" value="Genomic_DNA"/>
</dbReference>
<dbReference type="SMART" id="SM00722">
    <property type="entry name" value="CASH"/>
    <property type="match status" value="1"/>
</dbReference>
<feature type="domain" description="Carbohydrate-binding/sugar hydrolysis" evidence="2">
    <location>
        <begin position="237"/>
        <end position="391"/>
    </location>
</feature>
<dbReference type="EMBL" id="MK570508">
    <property type="protein sequence ID" value="QFG70466.1"/>
    <property type="molecule type" value="Genomic_DNA"/>
</dbReference>
<reference evidence="4" key="2">
    <citation type="submission" date="2019-02" db="EMBL/GenBank/DDBJ databases">
        <title>Surfactin genes in H2O-1 strain.</title>
        <authorList>
            <person name="Seldin L."/>
        </authorList>
    </citation>
    <scope>NUCLEOTIDE SEQUENCE</scope>
    <source>
        <strain evidence="4">H2O-1</strain>
    </source>
</reference>